<feature type="transmembrane region" description="Helical" evidence="1">
    <location>
        <begin position="321"/>
        <end position="342"/>
    </location>
</feature>
<dbReference type="InterPro" id="IPR008756">
    <property type="entry name" value="Peptidase_M56"/>
</dbReference>
<keyword evidence="1" id="KW-0472">Membrane</keyword>
<feature type="domain" description="Peptidase M56" evidence="2">
    <location>
        <begin position="4"/>
        <end position="54"/>
    </location>
</feature>
<keyword evidence="1" id="KW-0812">Transmembrane</keyword>
<reference evidence="3" key="2">
    <citation type="journal article" date="2021" name="PeerJ">
        <title>Extensive microbial diversity within the chicken gut microbiome revealed by metagenomics and culture.</title>
        <authorList>
            <person name="Gilroy R."/>
            <person name="Ravi A."/>
            <person name="Getino M."/>
            <person name="Pursley I."/>
            <person name="Horton D.L."/>
            <person name="Alikhan N.F."/>
            <person name="Baker D."/>
            <person name="Gharbi K."/>
            <person name="Hall N."/>
            <person name="Watson M."/>
            <person name="Adriaenssens E.M."/>
            <person name="Foster-Nyarko E."/>
            <person name="Jarju S."/>
            <person name="Secka A."/>
            <person name="Antonio M."/>
            <person name="Oren A."/>
            <person name="Chaudhuri R.R."/>
            <person name="La Ragione R."/>
            <person name="Hildebrand F."/>
            <person name="Pallen M.J."/>
        </authorList>
    </citation>
    <scope>NUCLEOTIDE SEQUENCE</scope>
    <source>
        <strain evidence="3">ChiGjej3B3-7149</strain>
    </source>
</reference>
<feature type="domain" description="Peptidase M56" evidence="2">
    <location>
        <begin position="143"/>
        <end position="314"/>
    </location>
</feature>
<dbReference type="PANTHER" id="PTHR34978">
    <property type="entry name" value="POSSIBLE SENSOR-TRANSDUCER PROTEIN BLAR"/>
    <property type="match status" value="1"/>
</dbReference>
<name>A0A9D1IZ53_9FIRM</name>
<dbReference type="InterPro" id="IPR052173">
    <property type="entry name" value="Beta-lactam_resp_regulator"/>
</dbReference>
<reference evidence="3" key="1">
    <citation type="submission" date="2020-10" db="EMBL/GenBank/DDBJ databases">
        <authorList>
            <person name="Gilroy R."/>
        </authorList>
    </citation>
    <scope>NUCLEOTIDE SEQUENCE</scope>
    <source>
        <strain evidence="3">ChiGjej3B3-7149</strain>
    </source>
</reference>
<evidence type="ECO:0000313" key="4">
    <source>
        <dbReference type="Proteomes" id="UP000824238"/>
    </source>
</evidence>
<feature type="transmembrane region" description="Helical" evidence="1">
    <location>
        <begin position="29"/>
        <end position="46"/>
    </location>
</feature>
<evidence type="ECO:0000313" key="3">
    <source>
        <dbReference type="EMBL" id="HIR54534.1"/>
    </source>
</evidence>
<dbReference type="CDD" id="cd07341">
    <property type="entry name" value="M56_BlaR1_MecR1_like"/>
    <property type="match status" value="1"/>
</dbReference>
<comment type="caution">
    <text evidence="3">The sequence shown here is derived from an EMBL/GenBank/DDBJ whole genome shotgun (WGS) entry which is preliminary data.</text>
</comment>
<dbReference type="Pfam" id="PF05569">
    <property type="entry name" value="Peptidase_M56"/>
    <property type="match status" value="2"/>
</dbReference>
<dbReference type="AlphaFoldDB" id="A0A9D1IZ53"/>
<feature type="transmembrane region" description="Helical" evidence="1">
    <location>
        <begin position="6"/>
        <end position="22"/>
    </location>
</feature>
<dbReference type="Proteomes" id="UP000824238">
    <property type="component" value="Unassembled WGS sequence"/>
</dbReference>
<gene>
    <name evidence="3" type="ORF">IAD36_02890</name>
</gene>
<organism evidence="3 4">
    <name type="scientific">Candidatus Scatomorpha intestinigallinarum</name>
    <dbReference type="NCBI Taxonomy" id="2840923"/>
    <lineage>
        <taxon>Bacteria</taxon>
        <taxon>Bacillati</taxon>
        <taxon>Bacillota</taxon>
        <taxon>Clostridia</taxon>
        <taxon>Eubacteriales</taxon>
        <taxon>Candidatus Scatomorpha</taxon>
    </lineage>
</organism>
<accession>A0A9D1IZ53</accession>
<protein>
    <submittedName>
        <fullName evidence="3">M56 family metallopeptidase</fullName>
    </submittedName>
</protein>
<keyword evidence="1" id="KW-1133">Transmembrane helix</keyword>
<dbReference type="EMBL" id="DVHH01000075">
    <property type="protein sequence ID" value="HIR54534.1"/>
    <property type="molecule type" value="Genomic_DNA"/>
</dbReference>
<evidence type="ECO:0000256" key="1">
    <source>
        <dbReference type="SAM" id="Phobius"/>
    </source>
</evidence>
<evidence type="ECO:0000259" key="2">
    <source>
        <dbReference type="Pfam" id="PF05569"/>
    </source>
</evidence>
<feature type="transmembrane region" description="Helical" evidence="1">
    <location>
        <begin position="143"/>
        <end position="162"/>
    </location>
</feature>
<dbReference type="PANTHER" id="PTHR34978:SF3">
    <property type="entry name" value="SLR0241 PROTEIN"/>
    <property type="match status" value="1"/>
</dbReference>
<sequence>MTGVIIGSSLLIVLVAVLRRLLRGRVSARLIYALWGLVLLRLLVPFSPELGLPSAEAAAREVYGRTELSEAMLPYERVTAPYAAGQSRGVLPEDDPIQPYIDAGEPAPEYRVELHNEGTPEAETEFVFLRPWTEVLSGYVRPIWLAGTLTALALLACINLSFAARLRRTRRPIGRTEAGLPAYETEAVASPCLFGLFRPAVYVRAEDAGRLRHVLTHEDCHYRQLDQLWALLRALCLALYWWDPLVWLAAGLSRTDCELACDEAALSRLGEGERIAYGETLITMAVKPRPAELLRAGSPIGSGKRELKARVLAIARRGRRLVVPAVLAAALCLVCAACAFTGSEPVSAPAEDMRAYVLGLENDDGQTPLPSVGEFGLAPSYIDLSAEEAQQLSEWLSALEPDAEGGGSTPAAPVSLEWGGLTYRFTRGGTVLAPDLRSSQPEAEAACELLIGKAEAAGLIASGELDDIVMRSMLIGAEPVYGETCSFELIVKAKFSDGTTRDTAVSSDFAYVDGVVYRLNVSDEAPASTPGGTDSDWDDAWDNWEEDLEGLNDDWGELPQVIYAEGSLSSLGDEAESLLGQGTSGFFEDFEGGLVRVNVPGDACERITDLVRVRDALYYRAEGEITPEEAAQVLFTYLLESSNGLPQEDFPFVIKRAEGSAMRMTELDEDMWLVTQYLHFVFEGRGGNMSSGNMTLSGNGQYILMRSGDDWRLQLLDGLLAQYGGAGN</sequence>
<proteinExistence type="predicted"/>